<evidence type="ECO:0000256" key="3">
    <source>
        <dbReference type="ARBA" id="ARBA00022989"/>
    </source>
</evidence>
<evidence type="ECO:0000256" key="2">
    <source>
        <dbReference type="ARBA" id="ARBA00022692"/>
    </source>
</evidence>
<dbReference type="InterPro" id="IPR017452">
    <property type="entry name" value="GPCR_Rhodpsn_7TM"/>
</dbReference>
<keyword evidence="2 5" id="KW-0812">Transmembrane</keyword>
<evidence type="ECO:0000259" key="6">
    <source>
        <dbReference type="PROSITE" id="PS50262"/>
    </source>
</evidence>
<dbReference type="AlphaFoldDB" id="A0A1W0WB19"/>
<organism evidence="7 8">
    <name type="scientific">Hypsibius exemplaris</name>
    <name type="common">Freshwater tardigrade</name>
    <dbReference type="NCBI Taxonomy" id="2072580"/>
    <lineage>
        <taxon>Eukaryota</taxon>
        <taxon>Metazoa</taxon>
        <taxon>Ecdysozoa</taxon>
        <taxon>Tardigrada</taxon>
        <taxon>Eutardigrada</taxon>
        <taxon>Parachela</taxon>
        <taxon>Hypsibioidea</taxon>
        <taxon>Hypsibiidae</taxon>
        <taxon>Hypsibius</taxon>
    </lineage>
</organism>
<feature type="transmembrane region" description="Helical" evidence="5">
    <location>
        <begin position="16"/>
        <end position="39"/>
    </location>
</feature>
<name>A0A1W0WB19_HYPEX</name>
<gene>
    <name evidence="7" type="ORF">BV898_13291</name>
</gene>
<dbReference type="GO" id="GO:0016020">
    <property type="term" value="C:membrane"/>
    <property type="evidence" value="ECO:0007669"/>
    <property type="project" value="UniProtKB-SubCell"/>
</dbReference>
<feature type="transmembrane region" description="Helical" evidence="5">
    <location>
        <begin position="131"/>
        <end position="152"/>
    </location>
</feature>
<comment type="caution">
    <text evidence="7">The sequence shown here is derived from an EMBL/GenBank/DDBJ whole genome shotgun (WGS) entry which is preliminary data.</text>
</comment>
<sequence length="343" mass="38589">MKALVTTVTVHLTLTVLAYISLVVQVAAFLINASIILVYIRRPGLLKPFNVHFFILLIEDVFCGILLGSLQLQKHLLPGAIDFTTRAACSYSKYTQWTAASWMLLQHVVICLDRWLALLRPNWYRTKTIKFGVLAAVFAVTFQMTLYLPLFLTDYYIVKPAGMDCRITWALPNYQVFVRVVTMYIPQLIIFLSYPLFLFTLWFRHGRVQRPRIGPVGQSGEASTGRPTGQASVSRYSVSTIAATKSKKQASNQLRMVLWFVCLQIVCWLPVTVTTALLISALEYRSPLAVDVFQITEFLPVILLLADPVVFLVFLKDVRREVTAQLGLAIRAVQSVASHVATG</sequence>
<feature type="transmembrane region" description="Helical" evidence="5">
    <location>
        <begin position="298"/>
        <end position="315"/>
    </location>
</feature>
<feature type="domain" description="G-protein coupled receptors family 1 profile" evidence="6">
    <location>
        <begin position="31"/>
        <end position="311"/>
    </location>
</feature>
<evidence type="ECO:0000313" key="7">
    <source>
        <dbReference type="EMBL" id="OQV12415.1"/>
    </source>
</evidence>
<keyword evidence="3 5" id="KW-1133">Transmembrane helix</keyword>
<dbReference type="Proteomes" id="UP000192578">
    <property type="component" value="Unassembled WGS sequence"/>
</dbReference>
<dbReference type="SUPFAM" id="SSF81321">
    <property type="entry name" value="Family A G protein-coupled receptor-like"/>
    <property type="match status" value="1"/>
</dbReference>
<keyword evidence="8" id="KW-1185">Reference proteome</keyword>
<dbReference type="PANTHER" id="PTHR45698:SF1">
    <property type="entry name" value="TRACE AMINE-ASSOCIATED RECEPTOR 13C-LIKE"/>
    <property type="match status" value="1"/>
</dbReference>
<evidence type="ECO:0000256" key="1">
    <source>
        <dbReference type="ARBA" id="ARBA00004370"/>
    </source>
</evidence>
<protein>
    <recommendedName>
        <fullName evidence="6">G-protein coupled receptors family 1 profile domain-containing protein</fullName>
    </recommendedName>
</protein>
<evidence type="ECO:0000256" key="5">
    <source>
        <dbReference type="SAM" id="Phobius"/>
    </source>
</evidence>
<keyword evidence="4 5" id="KW-0472">Membrane</keyword>
<dbReference type="PROSITE" id="PS50262">
    <property type="entry name" value="G_PROTEIN_RECEP_F1_2"/>
    <property type="match status" value="1"/>
</dbReference>
<dbReference type="OrthoDB" id="5774177at2759"/>
<dbReference type="Pfam" id="PF00001">
    <property type="entry name" value="7tm_1"/>
    <property type="match status" value="1"/>
</dbReference>
<evidence type="ECO:0000256" key="4">
    <source>
        <dbReference type="ARBA" id="ARBA00023136"/>
    </source>
</evidence>
<feature type="transmembrane region" description="Helical" evidence="5">
    <location>
        <begin position="100"/>
        <end position="119"/>
    </location>
</feature>
<dbReference type="Gene3D" id="1.20.1070.10">
    <property type="entry name" value="Rhodopsin 7-helix transmembrane proteins"/>
    <property type="match status" value="1"/>
</dbReference>
<feature type="transmembrane region" description="Helical" evidence="5">
    <location>
        <begin position="51"/>
        <end position="70"/>
    </location>
</feature>
<dbReference type="InterPro" id="IPR000276">
    <property type="entry name" value="GPCR_Rhodpsn"/>
</dbReference>
<feature type="transmembrane region" description="Helical" evidence="5">
    <location>
        <begin position="184"/>
        <end position="203"/>
    </location>
</feature>
<proteinExistence type="predicted"/>
<reference evidence="8" key="1">
    <citation type="submission" date="2017-01" db="EMBL/GenBank/DDBJ databases">
        <title>Comparative genomics of anhydrobiosis in the tardigrade Hypsibius dujardini.</title>
        <authorList>
            <person name="Yoshida Y."/>
            <person name="Koutsovoulos G."/>
            <person name="Laetsch D."/>
            <person name="Stevens L."/>
            <person name="Kumar S."/>
            <person name="Horikawa D."/>
            <person name="Ishino K."/>
            <person name="Komine S."/>
            <person name="Tomita M."/>
            <person name="Blaxter M."/>
            <person name="Arakawa K."/>
        </authorList>
    </citation>
    <scope>NUCLEOTIDE SEQUENCE [LARGE SCALE GENOMIC DNA]</scope>
    <source>
        <strain evidence="8">Z151</strain>
    </source>
</reference>
<comment type="subcellular location">
    <subcellularLocation>
        <location evidence="1">Membrane</location>
    </subcellularLocation>
</comment>
<evidence type="ECO:0000313" key="8">
    <source>
        <dbReference type="Proteomes" id="UP000192578"/>
    </source>
</evidence>
<dbReference type="GO" id="GO:0004930">
    <property type="term" value="F:G protein-coupled receptor activity"/>
    <property type="evidence" value="ECO:0007669"/>
    <property type="project" value="InterPro"/>
</dbReference>
<dbReference type="CDD" id="cd00637">
    <property type="entry name" value="7tm_classA_rhodopsin-like"/>
    <property type="match status" value="1"/>
</dbReference>
<accession>A0A1W0WB19</accession>
<dbReference type="EMBL" id="MTYJ01000145">
    <property type="protein sequence ID" value="OQV12415.1"/>
    <property type="molecule type" value="Genomic_DNA"/>
</dbReference>
<dbReference type="PRINTS" id="PR00237">
    <property type="entry name" value="GPCRRHODOPSN"/>
</dbReference>
<dbReference type="PANTHER" id="PTHR45698">
    <property type="entry name" value="TRACE AMINE-ASSOCIATED RECEPTOR 19N-RELATED"/>
    <property type="match status" value="1"/>
</dbReference>
<feature type="transmembrane region" description="Helical" evidence="5">
    <location>
        <begin position="257"/>
        <end position="278"/>
    </location>
</feature>